<dbReference type="GO" id="GO:0035516">
    <property type="term" value="F:broad specificity oxidative DNA demethylase activity"/>
    <property type="evidence" value="ECO:0007669"/>
    <property type="project" value="TreeGrafter"/>
</dbReference>
<evidence type="ECO:0000256" key="1">
    <source>
        <dbReference type="ARBA" id="ARBA00022723"/>
    </source>
</evidence>
<keyword evidence="9" id="KW-1185">Reference proteome</keyword>
<dbReference type="InterPro" id="IPR005123">
    <property type="entry name" value="Oxoglu/Fe-dep_dioxygenase_dom"/>
</dbReference>
<dbReference type="SUPFAM" id="SSF51197">
    <property type="entry name" value="Clavaminate synthase-like"/>
    <property type="match status" value="1"/>
</dbReference>
<evidence type="ECO:0000256" key="2">
    <source>
        <dbReference type="ARBA" id="ARBA00022964"/>
    </source>
</evidence>
<sequence>MAPTVSPGVPTTLRTGWVSVARGRVVPADGAREEPPGGGVPSPGCVSGGDAGPVGPHDTLFDPPDAGDGPDWPVTVAPGAVHLPGWLDTDRQRRLLAACRRWARPPAGLPTVRTPRGGTMSARQVCPGWHWSPYRYSRHVVDGDGAPVKSFPPWLDALAREAVADCGPEGPAVPADAYDIALVNFYDADARMGMHRDAEERSDAPVVSLSLGDTCVFRFGNPENRGRPHTDVELRSGDAFVFGGPSRAAYHGVPRVRPGTAPAWLGLTGRLNITLRMSGLEGRARPGGGRRG</sequence>
<dbReference type="AlphaFoldDB" id="A0A7W3TE52"/>
<feature type="binding site" evidence="5">
    <location>
        <position position="195"/>
    </location>
    <ligand>
        <name>Fe cation</name>
        <dbReference type="ChEBI" id="CHEBI:24875"/>
        <note>catalytic</note>
    </ligand>
</feature>
<dbReference type="PROSITE" id="PS51471">
    <property type="entry name" value="FE2OG_OXY"/>
    <property type="match status" value="1"/>
</dbReference>
<proteinExistence type="predicted"/>
<dbReference type="InterPro" id="IPR037151">
    <property type="entry name" value="AlkB-like_sf"/>
</dbReference>
<evidence type="ECO:0000256" key="6">
    <source>
        <dbReference type="SAM" id="MobiDB-lite"/>
    </source>
</evidence>
<feature type="domain" description="Fe2OG dioxygenase" evidence="7">
    <location>
        <begin position="177"/>
        <end position="279"/>
    </location>
</feature>
<feature type="region of interest" description="Disordered" evidence="6">
    <location>
        <begin position="28"/>
        <end position="73"/>
    </location>
</feature>
<dbReference type="GO" id="GO:0035515">
    <property type="term" value="F:oxidative RNA demethylase activity"/>
    <property type="evidence" value="ECO:0007669"/>
    <property type="project" value="TreeGrafter"/>
</dbReference>
<evidence type="ECO:0000313" key="9">
    <source>
        <dbReference type="Proteomes" id="UP000538929"/>
    </source>
</evidence>
<keyword evidence="4 5" id="KW-0408">Iron</keyword>
<evidence type="ECO:0000256" key="4">
    <source>
        <dbReference type="ARBA" id="ARBA00023004"/>
    </source>
</evidence>
<dbReference type="EMBL" id="VKHT01000411">
    <property type="protein sequence ID" value="MBB0245161.1"/>
    <property type="molecule type" value="Genomic_DNA"/>
</dbReference>
<evidence type="ECO:0000256" key="5">
    <source>
        <dbReference type="PIRSR" id="PIRSR604574-2"/>
    </source>
</evidence>
<evidence type="ECO:0000259" key="7">
    <source>
        <dbReference type="PROSITE" id="PS51471"/>
    </source>
</evidence>
<comment type="caution">
    <text evidence="8">The sequence shown here is derived from an EMBL/GenBank/DDBJ whole genome shotgun (WGS) entry which is preliminary data.</text>
</comment>
<dbReference type="InterPro" id="IPR027450">
    <property type="entry name" value="AlkB-like"/>
</dbReference>
<keyword evidence="1 5" id="KW-0479">Metal-binding</keyword>
<dbReference type="GO" id="GO:0008198">
    <property type="term" value="F:ferrous iron binding"/>
    <property type="evidence" value="ECO:0007669"/>
    <property type="project" value="TreeGrafter"/>
</dbReference>
<dbReference type="PANTHER" id="PTHR16557">
    <property type="entry name" value="ALKYLATED DNA REPAIR PROTEIN ALKB-RELATED"/>
    <property type="match status" value="1"/>
</dbReference>
<reference evidence="9" key="1">
    <citation type="submission" date="2019-10" db="EMBL/GenBank/DDBJ databases">
        <title>Streptomyces sp. nov., a novel actinobacterium isolated from alkaline environment.</title>
        <authorList>
            <person name="Golinska P."/>
        </authorList>
    </citation>
    <scope>NUCLEOTIDE SEQUENCE [LARGE SCALE GENOMIC DNA]</scope>
    <source>
        <strain evidence="9">DSM 42118</strain>
    </source>
</reference>
<accession>A0A7W3TE52</accession>
<feature type="compositionally biased region" description="Low complexity" evidence="6">
    <location>
        <begin position="62"/>
        <end position="73"/>
    </location>
</feature>
<evidence type="ECO:0000313" key="8">
    <source>
        <dbReference type="EMBL" id="MBB0245161.1"/>
    </source>
</evidence>
<organism evidence="8 9">
    <name type="scientific">Streptomyces alkaliphilus</name>
    <dbReference type="NCBI Taxonomy" id="1472722"/>
    <lineage>
        <taxon>Bacteria</taxon>
        <taxon>Bacillati</taxon>
        <taxon>Actinomycetota</taxon>
        <taxon>Actinomycetes</taxon>
        <taxon>Kitasatosporales</taxon>
        <taxon>Streptomycetaceae</taxon>
        <taxon>Streptomyces</taxon>
    </lineage>
</organism>
<name>A0A7W3TE52_9ACTN</name>
<dbReference type="GO" id="GO:0035513">
    <property type="term" value="P:oxidative RNA demethylation"/>
    <property type="evidence" value="ECO:0007669"/>
    <property type="project" value="TreeGrafter"/>
</dbReference>
<dbReference type="Pfam" id="PF13532">
    <property type="entry name" value="2OG-FeII_Oxy_2"/>
    <property type="match status" value="1"/>
</dbReference>
<feature type="binding site" evidence="5">
    <location>
        <position position="251"/>
    </location>
    <ligand>
        <name>Fe cation</name>
        <dbReference type="ChEBI" id="CHEBI:24875"/>
        <note>catalytic</note>
    </ligand>
</feature>
<dbReference type="Proteomes" id="UP000538929">
    <property type="component" value="Unassembled WGS sequence"/>
</dbReference>
<feature type="binding site" evidence="5">
    <location>
        <position position="197"/>
    </location>
    <ligand>
        <name>Fe cation</name>
        <dbReference type="ChEBI" id="CHEBI:24875"/>
        <note>catalytic</note>
    </ligand>
</feature>
<comment type="cofactor">
    <cofactor evidence="5">
        <name>Fe(2+)</name>
        <dbReference type="ChEBI" id="CHEBI:29033"/>
    </cofactor>
    <text evidence="5">Binds 1 Fe(2+) ion per subunit.</text>
</comment>
<gene>
    <name evidence="8" type="ORF">FNQ90_13860</name>
</gene>
<dbReference type="PANTHER" id="PTHR16557:SF2">
    <property type="entry name" value="NUCLEIC ACID DIOXYGENASE ALKBH1"/>
    <property type="match status" value="1"/>
</dbReference>
<dbReference type="GO" id="GO:0005737">
    <property type="term" value="C:cytoplasm"/>
    <property type="evidence" value="ECO:0007669"/>
    <property type="project" value="TreeGrafter"/>
</dbReference>
<evidence type="ECO:0000256" key="3">
    <source>
        <dbReference type="ARBA" id="ARBA00023002"/>
    </source>
</evidence>
<feature type="compositionally biased region" description="Gly residues" evidence="6">
    <location>
        <begin position="36"/>
        <end position="52"/>
    </location>
</feature>
<dbReference type="Gene3D" id="2.60.120.590">
    <property type="entry name" value="Alpha-ketoglutarate-dependent dioxygenase AlkB-like"/>
    <property type="match status" value="1"/>
</dbReference>
<dbReference type="InterPro" id="IPR004574">
    <property type="entry name" value="Alkb"/>
</dbReference>
<keyword evidence="3" id="KW-0560">Oxidoreductase</keyword>
<keyword evidence="2 8" id="KW-0223">Dioxygenase</keyword>
<protein>
    <submittedName>
        <fullName evidence="8">Alpha-ketoglutarate-dependent dioxygenase AlkB</fullName>
    </submittedName>
</protein>